<keyword evidence="1" id="KW-0472">Membrane</keyword>
<keyword evidence="1" id="KW-1133">Transmembrane helix</keyword>
<dbReference type="Pfam" id="PF16152">
    <property type="entry name" value="DUF4860"/>
    <property type="match status" value="1"/>
</dbReference>
<dbReference type="Proteomes" id="UP001652432">
    <property type="component" value="Unassembled WGS sequence"/>
</dbReference>
<name>A0ABT2T2D4_9FIRM</name>
<gene>
    <name evidence="2" type="ORF">OCV77_07825</name>
</gene>
<dbReference type="InterPro" id="IPR032340">
    <property type="entry name" value="DUF4860"/>
</dbReference>
<feature type="transmembrane region" description="Helical" evidence="1">
    <location>
        <begin position="12"/>
        <end position="34"/>
    </location>
</feature>
<protein>
    <submittedName>
        <fullName evidence="2">DUF4860 domain-containing protein</fullName>
    </submittedName>
</protein>
<evidence type="ECO:0000313" key="3">
    <source>
        <dbReference type="Proteomes" id="UP001652432"/>
    </source>
</evidence>
<organism evidence="2 3">
    <name type="scientific">Suilimivivens aceti</name>
    <dbReference type="NCBI Taxonomy" id="2981774"/>
    <lineage>
        <taxon>Bacteria</taxon>
        <taxon>Bacillati</taxon>
        <taxon>Bacillota</taxon>
        <taxon>Clostridia</taxon>
        <taxon>Lachnospirales</taxon>
        <taxon>Lachnospiraceae</taxon>
        <taxon>Suilimivivens</taxon>
    </lineage>
</organism>
<evidence type="ECO:0000256" key="1">
    <source>
        <dbReference type="SAM" id="Phobius"/>
    </source>
</evidence>
<sequence>MRKQEERHIIDILFVIGLFCIFALSTIFLISIGADIYGKTVSNTEINFNDRTSFAYVTEKIRQADRSGAITASTLEGRSALKLQKTVQDTAYITWLYEDEGYLKELMVREDTPLSLSAGQEILPVSDFSVSRIQDNLLQITIHTADGDDCSLSVSLKADPYVSPAENEEGGAANEQ</sequence>
<reference evidence="2 3" key="1">
    <citation type="journal article" date="2021" name="ISME Commun">
        <title>Automated analysis of genomic sequences facilitates high-throughput and comprehensive description of bacteria.</title>
        <authorList>
            <person name="Hitch T.C.A."/>
        </authorList>
    </citation>
    <scope>NUCLEOTIDE SEQUENCE [LARGE SCALE GENOMIC DNA]</scope>
    <source>
        <strain evidence="2 3">Sanger_18</strain>
    </source>
</reference>
<dbReference type="EMBL" id="JAOQKJ010000005">
    <property type="protein sequence ID" value="MCU6744403.1"/>
    <property type="molecule type" value="Genomic_DNA"/>
</dbReference>
<evidence type="ECO:0000313" key="2">
    <source>
        <dbReference type="EMBL" id="MCU6744403.1"/>
    </source>
</evidence>
<dbReference type="RefSeq" id="WP_262574455.1">
    <property type="nucleotide sequence ID" value="NZ_JAOQKJ010000005.1"/>
</dbReference>
<comment type="caution">
    <text evidence="2">The sequence shown here is derived from an EMBL/GenBank/DDBJ whole genome shotgun (WGS) entry which is preliminary data.</text>
</comment>
<proteinExistence type="predicted"/>
<keyword evidence="1" id="KW-0812">Transmembrane</keyword>
<accession>A0ABT2T2D4</accession>
<keyword evidence="3" id="KW-1185">Reference proteome</keyword>